<evidence type="ECO:0000313" key="4">
    <source>
        <dbReference type="EMBL" id="WVN86059.1"/>
    </source>
</evidence>
<dbReference type="SUPFAM" id="SSF47923">
    <property type="entry name" value="Ypt/Rab-GAP domain of gyp1p"/>
    <property type="match status" value="2"/>
</dbReference>
<dbReference type="KEGG" id="cdep:91085431"/>
<dbReference type="PANTHER" id="PTHR22957">
    <property type="entry name" value="TBC1 DOMAIN FAMILY MEMBER GTPASE-ACTIVATING PROTEIN"/>
    <property type="match status" value="1"/>
</dbReference>
<dbReference type="GO" id="GO:0005096">
    <property type="term" value="F:GTPase activator activity"/>
    <property type="evidence" value="ECO:0007669"/>
    <property type="project" value="UniProtKB-KW"/>
</dbReference>
<organism evidence="4 5">
    <name type="scientific">Cryptococcus depauperatus CBS 7841</name>
    <dbReference type="NCBI Taxonomy" id="1295531"/>
    <lineage>
        <taxon>Eukaryota</taxon>
        <taxon>Fungi</taxon>
        <taxon>Dikarya</taxon>
        <taxon>Basidiomycota</taxon>
        <taxon>Agaricomycotina</taxon>
        <taxon>Tremellomycetes</taxon>
        <taxon>Tremellales</taxon>
        <taxon>Cryptococcaceae</taxon>
        <taxon>Cryptococcus</taxon>
    </lineage>
</organism>
<keyword evidence="5" id="KW-1185">Reference proteome</keyword>
<protein>
    <recommendedName>
        <fullName evidence="3">Rab-GAP TBC domain-containing protein</fullName>
    </recommendedName>
</protein>
<dbReference type="GeneID" id="91085431"/>
<reference evidence="4" key="2">
    <citation type="journal article" date="2022" name="Elife">
        <title>Obligate sexual reproduction of a homothallic fungus closely related to the Cryptococcus pathogenic species complex.</title>
        <authorList>
            <person name="Passer A.R."/>
            <person name="Clancey S.A."/>
            <person name="Shea T."/>
            <person name="David-Palma M."/>
            <person name="Averette A.F."/>
            <person name="Boekhout T."/>
            <person name="Porcel B.M."/>
            <person name="Nowrousian M."/>
            <person name="Cuomo C.A."/>
            <person name="Sun S."/>
            <person name="Heitman J."/>
            <person name="Coelho M.A."/>
        </authorList>
    </citation>
    <scope>NUCLEOTIDE SEQUENCE</scope>
    <source>
        <strain evidence="4">CBS 7841</strain>
    </source>
</reference>
<dbReference type="Pfam" id="PF00566">
    <property type="entry name" value="RabGAP-TBC"/>
    <property type="match status" value="1"/>
</dbReference>
<evidence type="ECO:0000313" key="5">
    <source>
        <dbReference type="Proteomes" id="UP000094043"/>
    </source>
</evidence>
<feature type="region of interest" description="Disordered" evidence="2">
    <location>
        <begin position="846"/>
        <end position="880"/>
    </location>
</feature>
<name>A0AAJ8JPN3_9TREE</name>
<evidence type="ECO:0000259" key="3">
    <source>
        <dbReference type="PROSITE" id="PS50086"/>
    </source>
</evidence>
<dbReference type="InterPro" id="IPR000195">
    <property type="entry name" value="Rab-GAP-TBC_dom"/>
</dbReference>
<dbReference type="PANTHER" id="PTHR22957:SF502">
    <property type="entry name" value="SMALL G PROTEIN SIGNALING MODULATOR 2-RELATED"/>
    <property type="match status" value="1"/>
</dbReference>
<sequence>MSESQSQISTMAETSPPPGKAKLIYCKAHVAIHPTALRTDNIPGYLGIVQTCVRSNEASALGDNVLVTWVPEVVLERMDAQDREGYKKIGEKSDSEAEIVENEYVFVSVPPPKGEQYAFSIPVASIYSILVYPPSLTYWYGSATLNLIGGVSLPTLYFHDDESPLLDPSQPRPRSSVTASPLKARWGFPPFLSALSSHALLIQSKLVQPKKSKGAQLWLVNPSKADRQVHEAEVEDEDVPTVPTHRRSSSAGSLGIGIKPGVNYPPKPTYPALANINTASPRQSILTSLSTLTNLSRKKASQILSHPLAQPVVPHLPPAVRSFVNAPGELEKLGRKNGDNEGGKGKQVEEEFESARLYLAKWARVVAEEGEKNRRSELAAQARLPTSTDPDGVISLSHSPTEEDLSSTLGAFSLLPKTFSKRPIPSSTRVPEEPITLTDWRSFETDARPEEWVRCEIFRRGFSDDPIDVQARREGWEVLLGSIPWKVGGLRGGEEWLAARRKERAEVREGHRQVYEQLKHKWRADIEWGASSHKEESGTGRNFEGWQEEWHRIDVDCRRTDRTHPMFAVPSPSSSDAPKSPKIGTETYSVKMSWDREFTSKETTDFGFDGKMDEEEAGSARLNSHIASLRLILMTYHFYSPSLGYVQGMSDLLSPIYYVFDGNEADSFWALVGLMQGHGEEMSRDNDEVVKFRLGKQAKGLEENFLRDQSGMKRQLSTLLELLSVMDPGLYNHLEQTSSLNLFFTYRWILILFKREFPFSTIPRLWDVLFTSYYSYEFVLFVALSILQQQREVIIRYLREFDEVLKYVNDLSGTINIDSTIAQAEVLFLTFRSLVQDLDRDNVSTCPQSAPKIKKENESEGQDKADAAGRDKNDDMVGQINGGKEIANKIEDNQNLNRIISTNLRSLLIGWTPKDSKK</sequence>
<feature type="compositionally biased region" description="Basic and acidic residues" evidence="2">
    <location>
        <begin position="853"/>
        <end position="875"/>
    </location>
</feature>
<reference evidence="4" key="3">
    <citation type="submission" date="2024-01" db="EMBL/GenBank/DDBJ databases">
        <authorList>
            <person name="Coelho M.A."/>
            <person name="David-Palma M."/>
            <person name="Shea T."/>
            <person name="Sun S."/>
            <person name="Cuomo C.A."/>
            <person name="Heitman J."/>
        </authorList>
    </citation>
    <scope>NUCLEOTIDE SEQUENCE</scope>
    <source>
        <strain evidence="4">CBS 7841</strain>
    </source>
</reference>
<proteinExistence type="predicted"/>
<feature type="domain" description="Rab-GAP TBC" evidence="3">
    <location>
        <begin position="466"/>
        <end position="773"/>
    </location>
</feature>
<reference evidence="4" key="1">
    <citation type="submission" date="2016-06" db="EMBL/GenBank/DDBJ databases">
        <authorList>
            <person name="Cuomo C."/>
            <person name="Litvintseva A."/>
            <person name="Heitman J."/>
            <person name="Chen Y."/>
            <person name="Sun S."/>
            <person name="Springer D."/>
            <person name="Dromer F."/>
            <person name="Young S."/>
            <person name="Zeng Q."/>
            <person name="Chapman S."/>
            <person name="Gujja S."/>
            <person name="Saif S."/>
            <person name="Birren B."/>
        </authorList>
    </citation>
    <scope>NUCLEOTIDE SEQUENCE</scope>
    <source>
        <strain evidence="4">CBS 7841</strain>
    </source>
</reference>
<dbReference type="RefSeq" id="XP_066066759.1">
    <property type="nucleotide sequence ID" value="XM_066210662.1"/>
</dbReference>
<keyword evidence="1" id="KW-0343">GTPase activation</keyword>
<dbReference type="SMART" id="SM00164">
    <property type="entry name" value="TBC"/>
    <property type="match status" value="1"/>
</dbReference>
<dbReference type="Proteomes" id="UP000094043">
    <property type="component" value="Chromosome 1"/>
</dbReference>
<dbReference type="EMBL" id="CP143784">
    <property type="protein sequence ID" value="WVN86059.1"/>
    <property type="molecule type" value="Genomic_DNA"/>
</dbReference>
<evidence type="ECO:0000256" key="2">
    <source>
        <dbReference type="SAM" id="MobiDB-lite"/>
    </source>
</evidence>
<gene>
    <name evidence="4" type="ORF">L203_101217</name>
</gene>
<evidence type="ECO:0000256" key="1">
    <source>
        <dbReference type="ARBA" id="ARBA00022468"/>
    </source>
</evidence>
<accession>A0AAJ8JPN3</accession>
<dbReference type="InterPro" id="IPR035969">
    <property type="entry name" value="Rab-GAP_TBC_sf"/>
</dbReference>
<dbReference type="Gene3D" id="1.10.472.80">
    <property type="entry name" value="Ypt/Rab-GAP domain of gyp1p, domain 3"/>
    <property type="match status" value="1"/>
</dbReference>
<feature type="region of interest" description="Disordered" evidence="2">
    <location>
        <begin position="228"/>
        <end position="259"/>
    </location>
</feature>
<dbReference type="PROSITE" id="PS50086">
    <property type="entry name" value="TBC_RABGAP"/>
    <property type="match status" value="1"/>
</dbReference>
<feature type="region of interest" description="Disordered" evidence="2">
    <location>
        <begin position="370"/>
        <end position="391"/>
    </location>
</feature>
<dbReference type="Gene3D" id="1.10.8.270">
    <property type="entry name" value="putative rabgap domain of human tbc1 domain family member 14 like domains"/>
    <property type="match status" value="1"/>
</dbReference>
<dbReference type="AlphaFoldDB" id="A0AAJ8JPN3"/>